<reference evidence="2" key="1">
    <citation type="submission" date="2005-10" db="EMBL/GenBank/DDBJ databases">
        <title>Complete sequence of chromosome 2 of Burkholderia sp. 383.</title>
        <authorList>
            <consortium name="US DOE Joint Genome Institute"/>
            <person name="Copeland A."/>
            <person name="Lucas S."/>
            <person name="Lapidus A."/>
            <person name="Barry K."/>
            <person name="Detter J.C."/>
            <person name="Glavina T."/>
            <person name="Hammon N."/>
            <person name="Israni S."/>
            <person name="Pitluck S."/>
            <person name="Chain P."/>
            <person name="Malfatti S."/>
            <person name="Shin M."/>
            <person name="Vergez L."/>
            <person name="Schmutz J."/>
            <person name="Larimer F."/>
            <person name="Land M."/>
            <person name="Kyrpides N."/>
            <person name="Lykidis A."/>
            <person name="Richardson P."/>
        </authorList>
    </citation>
    <scope>NUCLEOTIDE SEQUENCE [LARGE SCALE GENOMIC DNA]</scope>
    <source>
        <strain evidence="2">383</strain>
    </source>
</reference>
<evidence type="ECO:0000313" key="2">
    <source>
        <dbReference type="EMBL" id="ABB10817.1"/>
    </source>
</evidence>
<dbReference type="HOGENOM" id="CLU_1881816_0_0_4"/>
<dbReference type="EMBL" id="CP000152">
    <property type="protein sequence ID" value="ABB10817.1"/>
    <property type="molecule type" value="Genomic_DNA"/>
</dbReference>
<feature type="region of interest" description="Disordered" evidence="1">
    <location>
        <begin position="21"/>
        <end position="44"/>
    </location>
</feature>
<dbReference type="RefSeq" id="WP_011354311.1">
    <property type="nucleotide sequence ID" value="NC_007511.1"/>
</dbReference>
<dbReference type="Proteomes" id="UP000002705">
    <property type="component" value="Chromosome 2"/>
</dbReference>
<dbReference type="AlphaFoldDB" id="Q399P4"/>
<organism evidence="2 3">
    <name type="scientific">Burkholderia lata (strain ATCC 17760 / DSM 23089 / LMG 22485 / NCIMB 9086 / R18194 / 383)</name>
    <dbReference type="NCBI Taxonomy" id="482957"/>
    <lineage>
        <taxon>Bacteria</taxon>
        <taxon>Pseudomonadati</taxon>
        <taxon>Pseudomonadota</taxon>
        <taxon>Betaproteobacteria</taxon>
        <taxon>Burkholderiales</taxon>
        <taxon>Burkholderiaceae</taxon>
        <taxon>Burkholderia</taxon>
        <taxon>Burkholderia cepacia complex</taxon>
    </lineage>
</organism>
<protein>
    <submittedName>
        <fullName evidence="2">Uncharacterized protein</fullName>
    </submittedName>
</protein>
<dbReference type="PATRIC" id="fig|482957.22.peg.4319"/>
<evidence type="ECO:0000256" key="1">
    <source>
        <dbReference type="SAM" id="MobiDB-lite"/>
    </source>
</evidence>
<proteinExistence type="predicted"/>
<dbReference type="GeneID" id="71692468"/>
<gene>
    <name evidence="2" type="ordered locus">Bcep18194_B0703</name>
</gene>
<evidence type="ECO:0000313" key="3">
    <source>
        <dbReference type="Proteomes" id="UP000002705"/>
    </source>
</evidence>
<dbReference type="KEGG" id="bur:Bcep18194_B0703"/>
<name>Q399P4_BURL3</name>
<keyword evidence="3" id="KW-1185">Reference proteome</keyword>
<sequence>MEGTIERSIGCLRANGLAARPRGEGAHFTGSGGTGRKKWLKRERDVRTTPADACATACRAERAAYRAARERDDIRLKRSAGMLDERGACSACAQAHVRGRYGCPAAACSGHSSVQTVADIGLSCAEAVPPATVIS</sequence>
<accession>Q399P4</accession>